<sequence>MSGTIALTVPETTRAAFVVATDRTDEVPRSAVRLDAPFADEAARRLGSPALEVTEEAADTASCDPTPVTAWPAARRIWITAILPAGDRPDGAWIARAAARSLAEAADGVVIDPDSGQVLPPLPEPPVFALADDWLGVWLPPHRDAGRCTADEDDVDGCACVEMTTRGLRRLGLPELRVSGVACRHDLAALNLLRATARRLLPLGDRPGVHHVPREPALTGDDLAGYWGVDGAVWDDDPVPVLLEPLGPRLLHVGPPSRFPGSLNEWLWEELSDPLYGFLGYDVGTSP</sequence>
<dbReference type="Proteomes" id="UP000431901">
    <property type="component" value="Unassembled WGS sequence"/>
</dbReference>
<comment type="caution">
    <text evidence="1">The sequence shown here is derived from an EMBL/GenBank/DDBJ whole genome shotgun (WGS) entry which is preliminary data.</text>
</comment>
<accession>A0A6I4WKF9</accession>
<protein>
    <submittedName>
        <fullName evidence="1">Uncharacterized protein</fullName>
    </submittedName>
</protein>
<name>A0A6I4WKF9_9ACTN</name>
<keyword evidence="2" id="KW-1185">Reference proteome</keyword>
<dbReference type="EMBL" id="WUTW01000011">
    <property type="protein sequence ID" value="MXQ68176.1"/>
    <property type="molecule type" value="Genomic_DNA"/>
</dbReference>
<reference evidence="1 2" key="1">
    <citation type="submission" date="2019-12" db="EMBL/GenBank/DDBJ databases">
        <title>Nocardia macrotermitis sp. nov. and Nocardia aurantia sp. nov., isolated from the gut of the fungus growing-termite Macrotermes natalensis.</title>
        <authorList>
            <person name="Christine B."/>
            <person name="Rene B."/>
        </authorList>
    </citation>
    <scope>NUCLEOTIDE SEQUENCE [LARGE SCALE GENOMIC DNA]</scope>
    <source>
        <strain evidence="1 2">DSM 102126</strain>
    </source>
</reference>
<dbReference type="OrthoDB" id="3517073at2"/>
<dbReference type="RefSeq" id="WP_161106366.1">
    <property type="nucleotide sequence ID" value="NZ_JBHLYI010000014.1"/>
</dbReference>
<organism evidence="1 2">
    <name type="scientific">Actinomadura rayongensis</name>
    <dbReference type="NCBI Taxonomy" id="1429076"/>
    <lineage>
        <taxon>Bacteria</taxon>
        <taxon>Bacillati</taxon>
        <taxon>Actinomycetota</taxon>
        <taxon>Actinomycetes</taxon>
        <taxon>Streptosporangiales</taxon>
        <taxon>Thermomonosporaceae</taxon>
        <taxon>Actinomadura</taxon>
    </lineage>
</organism>
<dbReference type="AlphaFoldDB" id="A0A6I4WKF9"/>
<proteinExistence type="predicted"/>
<evidence type="ECO:0000313" key="1">
    <source>
        <dbReference type="EMBL" id="MXQ68176.1"/>
    </source>
</evidence>
<evidence type="ECO:0000313" key="2">
    <source>
        <dbReference type="Proteomes" id="UP000431901"/>
    </source>
</evidence>
<gene>
    <name evidence="1" type="ORF">GQ466_29585</name>
</gene>